<comment type="caution">
    <text evidence="2">The sequence shown here is derived from an EMBL/GenBank/DDBJ whole genome shotgun (WGS) entry which is preliminary data.</text>
</comment>
<dbReference type="Proteomes" id="UP000616595">
    <property type="component" value="Unassembled WGS sequence"/>
</dbReference>
<dbReference type="InterPro" id="IPR014925">
    <property type="entry name" value="CGGC_dom"/>
</dbReference>
<sequence length="109" mass="12322">MEKIGIINCYKTAQKCSGKGCKKAYKEKKDAFARYESKEVKLVRLVRCHGCGENAVAGVIKEADKMAKKGVTTIHLSSCMRSVCKWHDEFVDELSKKFEVVDYTHGNEE</sequence>
<dbReference type="EMBL" id="WJBD01000001">
    <property type="protein sequence ID" value="MBC3887020.1"/>
    <property type="molecule type" value="Genomic_DNA"/>
</dbReference>
<gene>
    <name evidence="2" type="ORF">GH810_01650</name>
</gene>
<dbReference type="OrthoDB" id="1682132at2"/>
<accession>A0A923HTJ9</accession>
<feature type="domain" description="CGGC" evidence="1">
    <location>
        <begin position="3"/>
        <end position="105"/>
    </location>
</feature>
<keyword evidence="3" id="KW-1185">Reference proteome</keyword>
<dbReference type="RefSeq" id="WP_148565632.1">
    <property type="nucleotide sequence ID" value="NZ_RXYA01000001.1"/>
</dbReference>
<dbReference type="SMART" id="SM01078">
    <property type="entry name" value="CGGC"/>
    <property type="match status" value="1"/>
</dbReference>
<reference evidence="2" key="2">
    <citation type="submission" date="2020-10" db="EMBL/GenBank/DDBJ databases">
        <title>Comparative genomics of the Acetobacterium genus.</title>
        <authorList>
            <person name="Marshall C."/>
            <person name="May H."/>
            <person name="Norman S."/>
        </authorList>
    </citation>
    <scope>NUCLEOTIDE SEQUENCE</scope>
    <source>
        <strain evidence="2">DER-2019</strain>
    </source>
</reference>
<evidence type="ECO:0000313" key="3">
    <source>
        <dbReference type="Proteomes" id="UP000616595"/>
    </source>
</evidence>
<organism evidence="2 3">
    <name type="scientific">Acetobacterium paludosum</name>
    <dbReference type="NCBI Taxonomy" id="52693"/>
    <lineage>
        <taxon>Bacteria</taxon>
        <taxon>Bacillati</taxon>
        <taxon>Bacillota</taxon>
        <taxon>Clostridia</taxon>
        <taxon>Eubacteriales</taxon>
        <taxon>Eubacteriaceae</taxon>
        <taxon>Acetobacterium</taxon>
    </lineage>
</organism>
<reference evidence="2" key="1">
    <citation type="submission" date="2019-10" db="EMBL/GenBank/DDBJ databases">
        <authorList>
            <person name="Ross D.E."/>
            <person name="Gulliver D."/>
        </authorList>
    </citation>
    <scope>NUCLEOTIDE SEQUENCE</scope>
    <source>
        <strain evidence="2">DER-2019</strain>
    </source>
</reference>
<protein>
    <submittedName>
        <fullName evidence="2">CGGC domain-containing protein</fullName>
    </submittedName>
</protein>
<proteinExistence type="predicted"/>
<name>A0A923HTJ9_9FIRM</name>
<dbReference type="Pfam" id="PF08821">
    <property type="entry name" value="CGGC"/>
    <property type="match status" value="1"/>
</dbReference>
<evidence type="ECO:0000313" key="2">
    <source>
        <dbReference type="EMBL" id="MBC3887020.1"/>
    </source>
</evidence>
<evidence type="ECO:0000259" key="1">
    <source>
        <dbReference type="SMART" id="SM01078"/>
    </source>
</evidence>
<dbReference type="AlphaFoldDB" id="A0A923HTJ9"/>